<name>D1BA75_THEAS</name>
<dbReference type="HOGENOM" id="CLU_206037_0_0_0"/>
<protein>
    <submittedName>
        <fullName evidence="1">Uncharacterized protein</fullName>
    </submittedName>
</protein>
<dbReference type="STRING" id="525903.Taci_0946"/>
<dbReference type="EMBL" id="CP001818">
    <property type="protein sequence ID" value="ACZ19178.1"/>
    <property type="molecule type" value="Genomic_DNA"/>
</dbReference>
<dbReference type="OrthoDB" id="9892861at2"/>
<organism evidence="1 2">
    <name type="scientific">Thermanaerovibrio acidaminovorans (strain ATCC 49978 / DSM 6589 / Su883)</name>
    <name type="common">Selenomonas acidaminovorans</name>
    <dbReference type="NCBI Taxonomy" id="525903"/>
    <lineage>
        <taxon>Bacteria</taxon>
        <taxon>Thermotogati</taxon>
        <taxon>Synergistota</taxon>
        <taxon>Synergistia</taxon>
        <taxon>Synergistales</taxon>
        <taxon>Synergistaceae</taxon>
        <taxon>Thermanaerovibrio</taxon>
    </lineage>
</organism>
<proteinExistence type="predicted"/>
<reference evidence="1 2" key="1">
    <citation type="journal article" date="2009" name="Stand. Genomic Sci.">
        <title>Complete genome sequence of Thermanaerovibrio acidaminovorans type strain (Su883).</title>
        <authorList>
            <person name="Chovatia M."/>
            <person name="Sikorski J."/>
            <person name="Schroder M."/>
            <person name="Lapidus A."/>
            <person name="Nolan M."/>
            <person name="Tice H."/>
            <person name="Glavina Del Rio T."/>
            <person name="Copeland A."/>
            <person name="Cheng J.F."/>
            <person name="Lucas S."/>
            <person name="Chen F."/>
            <person name="Bruce D."/>
            <person name="Goodwin L."/>
            <person name="Pitluck S."/>
            <person name="Ivanova N."/>
            <person name="Mavromatis K."/>
            <person name="Ovchinnikova G."/>
            <person name="Pati A."/>
            <person name="Chen A."/>
            <person name="Palaniappan K."/>
            <person name="Land M."/>
            <person name="Hauser L."/>
            <person name="Chang Y.J."/>
            <person name="Jeffries C.D."/>
            <person name="Chain P."/>
            <person name="Saunders E."/>
            <person name="Detter J.C."/>
            <person name="Brettin T."/>
            <person name="Rohde M."/>
            <person name="Goker M."/>
            <person name="Spring S."/>
            <person name="Bristow J."/>
            <person name="Markowitz V."/>
            <person name="Hugenholtz P."/>
            <person name="Kyrpides N.C."/>
            <person name="Klenk H.P."/>
            <person name="Eisen J.A."/>
        </authorList>
    </citation>
    <scope>NUCLEOTIDE SEQUENCE [LARGE SCALE GENOMIC DNA]</scope>
    <source>
        <strain evidence="2">ATCC 49978 / DSM 6589 / Su883</strain>
    </source>
</reference>
<dbReference type="EnsemblBacteria" id="ACZ19178">
    <property type="protein sequence ID" value="ACZ19178"/>
    <property type="gene ID" value="Taci_0946"/>
</dbReference>
<evidence type="ECO:0000313" key="2">
    <source>
        <dbReference type="Proteomes" id="UP000002030"/>
    </source>
</evidence>
<dbReference type="Proteomes" id="UP000002030">
    <property type="component" value="Chromosome"/>
</dbReference>
<dbReference type="AlphaFoldDB" id="D1BA75"/>
<gene>
    <name evidence="1" type="ordered locus">Taci_0946</name>
</gene>
<evidence type="ECO:0000313" key="1">
    <source>
        <dbReference type="EMBL" id="ACZ19178.1"/>
    </source>
</evidence>
<accession>D1BA75</accession>
<keyword evidence="2" id="KW-1185">Reference proteome</keyword>
<sequence length="65" mass="7525">MLIRMPRRKSVTLKNVLLVIIVALAALIAVMSAVIFTLPPKAFRDNVILRLIYEKHTKAVHWFRK</sequence>
<dbReference type="RefSeq" id="WP_012869693.1">
    <property type="nucleotide sequence ID" value="NC_013522.1"/>
</dbReference>
<dbReference type="KEGG" id="tai:Taci_0946"/>